<comment type="subcellular location">
    <subcellularLocation>
        <location evidence="1">Membrane</location>
        <topology evidence="1">Multi-pass membrane protein</topology>
    </subcellularLocation>
</comment>
<evidence type="ECO:0000313" key="8">
    <source>
        <dbReference type="Proteomes" id="UP001445335"/>
    </source>
</evidence>
<feature type="transmembrane region" description="Helical" evidence="6">
    <location>
        <begin position="78"/>
        <end position="102"/>
    </location>
</feature>
<dbReference type="GO" id="GO:0015297">
    <property type="term" value="F:antiporter activity"/>
    <property type="evidence" value="ECO:0007669"/>
    <property type="project" value="InterPro"/>
</dbReference>
<dbReference type="PANTHER" id="PTHR11206">
    <property type="entry name" value="MULTIDRUG RESISTANCE PROTEIN"/>
    <property type="match status" value="1"/>
</dbReference>
<comment type="caution">
    <text evidence="7">The sequence shown here is derived from an EMBL/GenBank/DDBJ whole genome shotgun (WGS) entry which is preliminary data.</text>
</comment>
<feature type="transmembrane region" description="Helical" evidence="6">
    <location>
        <begin position="445"/>
        <end position="470"/>
    </location>
</feature>
<dbReference type="GO" id="GO:0016020">
    <property type="term" value="C:membrane"/>
    <property type="evidence" value="ECO:0007669"/>
    <property type="project" value="UniProtKB-SubCell"/>
</dbReference>
<feature type="transmembrane region" description="Helical" evidence="6">
    <location>
        <begin position="160"/>
        <end position="180"/>
    </location>
</feature>
<dbReference type="Pfam" id="PF01554">
    <property type="entry name" value="MatE"/>
    <property type="match status" value="2"/>
</dbReference>
<dbReference type="InterPro" id="IPR045069">
    <property type="entry name" value="MATE_euk"/>
</dbReference>
<evidence type="ECO:0000256" key="1">
    <source>
        <dbReference type="ARBA" id="ARBA00004141"/>
    </source>
</evidence>
<dbReference type="GO" id="GO:0042910">
    <property type="term" value="F:xenobiotic transmembrane transporter activity"/>
    <property type="evidence" value="ECO:0007669"/>
    <property type="project" value="InterPro"/>
</dbReference>
<protein>
    <recommendedName>
        <fullName evidence="6">Protein DETOXIFICATION</fullName>
    </recommendedName>
    <alternativeName>
        <fullName evidence="6">Multidrug and toxic compound extrusion protein</fullName>
    </alternativeName>
</protein>
<comment type="similarity">
    <text evidence="2 6">Belongs to the multi antimicrobial extrusion (MATE) (TC 2.A.66.1) family.</text>
</comment>
<keyword evidence="8" id="KW-1185">Reference proteome</keyword>
<reference evidence="7 8" key="1">
    <citation type="journal article" date="2024" name="Nat. Commun.">
        <title>Phylogenomics reveals the evolutionary origins of lichenization in chlorophyte algae.</title>
        <authorList>
            <person name="Puginier C."/>
            <person name="Libourel C."/>
            <person name="Otte J."/>
            <person name="Skaloud P."/>
            <person name="Haon M."/>
            <person name="Grisel S."/>
            <person name="Petersen M."/>
            <person name="Berrin J.G."/>
            <person name="Delaux P.M."/>
            <person name="Dal Grande F."/>
            <person name="Keller J."/>
        </authorList>
    </citation>
    <scope>NUCLEOTIDE SEQUENCE [LARGE SCALE GENOMIC DNA]</scope>
    <source>
        <strain evidence="7 8">SAG 245.80</strain>
    </source>
</reference>
<sequence length="505" mass="53574">MSVQQGESSRLLPPSAVLSIDAASDLGPGPRVPFGKEAARLLALAWPISLLNLLQYVANQMPIGFVGHLDSFSLSVAVLSWSILNVSGYALLMGTAAALETLCGQAYGGKQYQQLGYQLQRSLLISLVMVLLICGLWMQLHPILLLLGQDPRISAATTRYLWLCVPSLPCIAAGECMRRYLLAQNSVLPSTLATLGATVLAPLYAWALIFLSGLDLDGAALACDLINATNAALLLGYLVWRERRLAGTPQQTWHGWSREAWCGWGTYLRIALPSLAMTVGEMWAFEVMILLAGMLPDPERSVDVMGIAFTFGGAVYMVPLGLSGAVSARIANELGAGEGLRARSVARAGTTLAAATLLGAAAAVLACRHQYGWIFSNSEEVVAMLARVLLFVAALVVGDGVAAVQAGVVRGAGRQNWAAAMNLGTYWALGVPLAAWLAFRQHKGVFGLWAGIVIATNVQAVAMTVLVGAFDWPHEAQRACELVGEARGGACRDGKEPSARDIEFG</sequence>
<organism evidence="7 8">
    <name type="scientific">Elliptochloris bilobata</name>
    <dbReference type="NCBI Taxonomy" id="381761"/>
    <lineage>
        <taxon>Eukaryota</taxon>
        <taxon>Viridiplantae</taxon>
        <taxon>Chlorophyta</taxon>
        <taxon>core chlorophytes</taxon>
        <taxon>Trebouxiophyceae</taxon>
        <taxon>Trebouxiophyceae incertae sedis</taxon>
        <taxon>Elliptochloris clade</taxon>
        <taxon>Elliptochloris</taxon>
    </lineage>
</organism>
<name>A0AAW1RKD5_9CHLO</name>
<dbReference type="Proteomes" id="UP001445335">
    <property type="component" value="Unassembled WGS sequence"/>
</dbReference>
<feature type="transmembrane region" description="Helical" evidence="6">
    <location>
        <begin position="416"/>
        <end position="439"/>
    </location>
</feature>
<gene>
    <name evidence="7" type="ORF">WJX81_003586</name>
</gene>
<evidence type="ECO:0000256" key="3">
    <source>
        <dbReference type="ARBA" id="ARBA00022692"/>
    </source>
</evidence>
<dbReference type="EMBL" id="JALJOU010000033">
    <property type="protein sequence ID" value="KAK9834158.1"/>
    <property type="molecule type" value="Genomic_DNA"/>
</dbReference>
<dbReference type="InterPro" id="IPR002528">
    <property type="entry name" value="MATE_fam"/>
</dbReference>
<feature type="transmembrane region" description="Helical" evidence="6">
    <location>
        <begin position="275"/>
        <end position="295"/>
    </location>
</feature>
<feature type="transmembrane region" description="Helical" evidence="6">
    <location>
        <begin position="123"/>
        <end position="140"/>
    </location>
</feature>
<evidence type="ECO:0000256" key="4">
    <source>
        <dbReference type="ARBA" id="ARBA00022989"/>
    </source>
</evidence>
<feature type="transmembrane region" description="Helical" evidence="6">
    <location>
        <begin position="41"/>
        <end position="58"/>
    </location>
</feature>
<feature type="transmembrane region" description="Helical" evidence="6">
    <location>
        <begin position="307"/>
        <end position="331"/>
    </location>
</feature>
<dbReference type="CDD" id="cd13132">
    <property type="entry name" value="MATE_eukaryotic"/>
    <property type="match status" value="1"/>
</dbReference>
<feature type="transmembrane region" description="Helical" evidence="6">
    <location>
        <begin position="192"/>
        <end position="213"/>
    </location>
</feature>
<evidence type="ECO:0000313" key="7">
    <source>
        <dbReference type="EMBL" id="KAK9834158.1"/>
    </source>
</evidence>
<dbReference type="AlphaFoldDB" id="A0AAW1RKD5"/>
<dbReference type="NCBIfam" id="TIGR00797">
    <property type="entry name" value="matE"/>
    <property type="match status" value="1"/>
</dbReference>
<feature type="transmembrane region" description="Helical" evidence="6">
    <location>
        <begin position="352"/>
        <end position="371"/>
    </location>
</feature>
<feature type="transmembrane region" description="Helical" evidence="6">
    <location>
        <begin position="383"/>
        <end position="404"/>
    </location>
</feature>
<accession>A0AAW1RKD5</accession>
<proteinExistence type="inferred from homology"/>
<feature type="transmembrane region" description="Helical" evidence="6">
    <location>
        <begin position="219"/>
        <end position="240"/>
    </location>
</feature>
<keyword evidence="5 6" id="KW-0472">Membrane</keyword>
<keyword evidence="4 6" id="KW-1133">Transmembrane helix</keyword>
<evidence type="ECO:0000256" key="2">
    <source>
        <dbReference type="ARBA" id="ARBA00010199"/>
    </source>
</evidence>
<dbReference type="GO" id="GO:1990961">
    <property type="term" value="P:xenobiotic detoxification by transmembrane export across the plasma membrane"/>
    <property type="evidence" value="ECO:0007669"/>
    <property type="project" value="InterPro"/>
</dbReference>
<keyword evidence="3 6" id="KW-0812">Transmembrane</keyword>
<evidence type="ECO:0000256" key="5">
    <source>
        <dbReference type="ARBA" id="ARBA00023136"/>
    </source>
</evidence>
<evidence type="ECO:0000256" key="6">
    <source>
        <dbReference type="RuleBase" id="RU004914"/>
    </source>
</evidence>